<dbReference type="OrthoDB" id="3542748at2"/>
<proteinExistence type="inferred from homology"/>
<dbReference type="Pfam" id="PF13561">
    <property type="entry name" value="adh_short_C2"/>
    <property type="match status" value="1"/>
</dbReference>
<organism evidence="3 4">
    <name type="scientific">Acrocarpospora macrocephala</name>
    <dbReference type="NCBI Taxonomy" id="150177"/>
    <lineage>
        <taxon>Bacteria</taxon>
        <taxon>Bacillati</taxon>
        <taxon>Actinomycetota</taxon>
        <taxon>Actinomycetes</taxon>
        <taxon>Streptosporangiales</taxon>
        <taxon>Streptosporangiaceae</taxon>
        <taxon>Acrocarpospora</taxon>
    </lineage>
</organism>
<dbReference type="InterPro" id="IPR002347">
    <property type="entry name" value="SDR_fam"/>
</dbReference>
<dbReference type="FunFam" id="3.40.50.720:FF:000084">
    <property type="entry name" value="Short-chain dehydrogenase reductase"/>
    <property type="match status" value="1"/>
</dbReference>
<dbReference type="AlphaFoldDB" id="A0A5M3WZW7"/>
<keyword evidence="2" id="KW-0560">Oxidoreductase</keyword>
<dbReference type="GO" id="GO:0016491">
    <property type="term" value="F:oxidoreductase activity"/>
    <property type="evidence" value="ECO:0007669"/>
    <property type="project" value="UniProtKB-KW"/>
</dbReference>
<comment type="similarity">
    <text evidence="1">Belongs to the short-chain dehydrogenases/reductases (SDR) family.</text>
</comment>
<evidence type="ECO:0000256" key="2">
    <source>
        <dbReference type="ARBA" id="ARBA00023002"/>
    </source>
</evidence>
<name>A0A5M3WZW7_9ACTN</name>
<comment type="caution">
    <text evidence="3">The sequence shown here is derived from an EMBL/GenBank/DDBJ whole genome shotgun (WGS) entry which is preliminary data.</text>
</comment>
<dbReference type="EMBL" id="BLAE01000051">
    <property type="protein sequence ID" value="GES13872.1"/>
    <property type="molecule type" value="Genomic_DNA"/>
</dbReference>
<dbReference type="PANTHER" id="PTHR24321:SF8">
    <property type="entry name" value="ESTRADIOL 17-BETA-DEHYDROGENASE 8-RELATED"/>
    <property type="match status" value="1"/>
</dbReference>
<evidence type="ECO:0000256" key="1">
    <source>
        <dbReference type="ARBA" id="ARBA00006484"/>
    </source>
</evidence>
<sequence length="261" mass="26196">MVALEGKVVLITGGARGQGAAEAELAAAMGARVVIGDLLEAEGIDLADALNARHGAGSAHFVGLDVGSEESWRSIVADTLARYGRLDGLVNNAGIARPGTILETAPSLWDEVMDVNARGSFLGIRAVAPVMIEQGGGAIVNIGSAVALAGYHAVAYGVSKWAVRGLTKAAALEFAAAGIRVNAVHPGIVDTPMVAANPRQRDAVTAVTPAGRPAVAADIAQVVIFLLSDGAAYLTGADIPVDGGYSSGGTALQIARATGVL</sequence>
<accession>A0A5M3WZW7</accession>
<keyword evidence="4" id="KW-1185">Reference proteome</keyword>
<dbReference type="PRINTS" id="PR00081">
    <property type="entry name" value="GDHRDH"/>
</dbReference>
<dbReference type="InterPro" id="IPR036291">
    <property type="entry name" value="NAD(P)-bd_dom_sf"/>
</dbReference>
<reference evidence="3 4" key="1">
    <citation type="submission" date="2019-10" db="EMBL/GenBank/DDBJ databases">
        <title>Whole genome shotgun sequence of Acrocarpospora macrocephala NBRC 16266.</title>
        <authorList>
            <person name="Ichikawa N."/>
            <person name="Kimura A."/>
            <person name="Kitahashi Y."/>
            <person name="Komaki H."/>
            <person name="Oguchi A."/>
        </authorList>
    </citation>
    <scope>NUCLEOTIDE SEQUENCE [LARGE SCALE GENOMIC DNA]</scope>
    <source>
        <strain evidence="3 4">NBRC 16266</strain>
    </source>
</reference>
<dbReference type="PRINTS" id="PR00080">
    <property type="entry name" value="SDRFAMILY"/>
</dbReference>
<dbReference type="Proteomes" id="UP000331127">
    <property type="component" value="Unassembled WGS sequence"/>
</dbReference>
<dbReference type="SUPFAM" id="SSF51735">
    <property type="entry name" value="NAD(P)-binding Rossmann-fold domains"/>
    <property type="match status" value="1"/>
</dbReference>
<dbReference type="PANTHER" id="PTHR24321">
    <property type="entry name" value="DEHYDROGENASES, SHORT CHAIN"/>
    <property type="match status" value="1"/>
</dbReference>
<evidence type="ECO:0008006" key="5">
    <source>
        <dbReference type="Google" id="ProtNLM"/>
    </source>
</evidence>
<gene>
    <name evidence="3" type="ORF">Amac_074690</name>
</gene>
<evidence type="ECO:0000313" key="3">
    <source>
        <dbReference type="EMBL" id="GES13872.1"/>
    </source>
</evidence>
<protein>
    <recommendedName>
        <fullName evidence="5">3-alpha-hydroxysteroid dehydrogenase</fullName>
    </recommendedName>
</protein>
<evidence type="ECO:0000313" key="4">
    <source>
        <dbReference type="Proteomes" id="UP000331127"/>
    </source>
</evidence>
<dbReference type="RefSeq" id="WP_155359087.1">
    <property type="nucleotide sequence ID" value="NZ_BAAAHL010000059.1"/>
</dbReference>
<dbReference type="Gene3D" id="3.40.50.720">
    <property type="entry name" value="NAD(P)-binding Rossmann-like Domain"/>
    <property type="match status" value="1"/>
</dbReference>